<feature type="domain" description="FMN hydroxy acid dehydrogenase" evidence="8">
    <location>
        <begin position="1"/>
        <end position="122"/>
    </location>
</feature>
<evidence type="ECO:0000256" key="7">
    <source>
        <dbReference type="ARBA" id="ARBA00036241"/>
    </source>
</evidence>
<evidence type="ECO:0000256" key="2">
    <source>
        <dbReference type="ARBA" id="ARBA00004923"/>
    </source>
</evidence>
<dbReference type="GO" id="GO:0009854">
    <property type="term" value="P:oxidative photosynthetic carbon pathway"/>
    <property type="evidence" value="ECO:0007669"/>
    <property type="project" value="UniProtKB-KW"/>
</dbReference>
<dbReference type="SUPFAM" id="SSF51395">
    <property type="entry name" value="FMN-linked oxidoreductases"/>
    <property type="match status" value="1"/>
</dbReference>
<comment type="caution">
    <text evidence="9">The sequence shown here is derived from an EMBL/GenBank/DDBJ whole genome shotgun (WGS) entry which is preliminary data.</text>
</comment>
<evidence type="ECO:0000313" key="9">
    <source>
        <dbReference type="EMBL" id="MBA0874817.1"/>
    </source>
</evidence>
<dbReference type="Gene3D" id="3.20.20.70">
    <property type="entry name" value="Aldolase class I"/>
    <property type="match status" value="2"/>
</dbReference>
<dbReference type="PANTHER" id="PTHR10578">
    <property type="entry name" value="S -2-HYDROXY-ACID OXIDASE-RELATED"/>
    <property type="match status" value="1"/>
</dbReference>
<evidence type="ECO:0000256" key="1">
    <source>
        <dbReference type="ARBA" id="ARBA00001917"/>
    </source>
</evidence>
<organism evidence="9 10">
    <name type="scientific">Gossypium schwendimanii</name>
    <name type="common">Cotton</name>
    <dbReference type="NCBI Taxonomy" id="34291"/>
    <lineage>
        <taxon>Eukaryota</taxon>
        <taxon>Viridiplantae</taxon>
        <taxon>Streptophyta</taxon>
        <taxon>Embryophyta</taxon>
        <taxon>Tracheophyta</taxon>
        <taxon>Spermatophyta</taxon>
        <taxon>Magnoliopsida</taxon>
        <taxon>eudicotyledons</taxon>
        <taxon>Gunneridae</taxon>
        <taxon>Pentapetalae</taxon>
        <taxon>rosids</taxon>
        <taxon>malvids</taxon>
        <taxon>Malvales</taxon>
        <taxon>Malvaceae</taxon>
        <taxon>Malvoideae</taxon>
        <taxon>Gossypium</taxon>
    </lineage>
</organism>
<dbReference type="PANTHER" id="PTHR10578:SF107">
    <property type="entry name" value="2-HYDROXYACID OXIDASE 1"/>
    <property type="match status" value="1"/>
</dbReference>
<dbReference type="OrthoDB" id="962479at2759"/>
<comment type="catalytic activity">
    <reaction evidence="7">
        <text>glycolate + O2 = glyoxylate + H2O2</text>
        <dbReference type="Rhea" id="RHEA:25311"/>
        <dbReference type="ChEBI" id="CHEBI:15379"/>
        <dbReference type="ChEBI" id="CHEBI:16240"/>
        <dbReference type="ChEBI" id="CHEBI:29805"/>
        <dbReference type="ChEBI" id="CHEBI:36655"/>
        <dbReference type="EC" id="1.1.3.15"/>
    </reaction>
    <physiologicalReaction direction="left-to-right" evidence="7">
        <dbReference type="Rhea" id="RHEA:25312"/>
    </physiologicalReaction>
</comment>
<keyword evidence="5" id="KW-0288">FMN</keyword>
<evidence type="ECO:0000256" key="3">
    <source>
        <dbReference type="ARBA" id="ARBA00022594"/>
    </source>
</evidence>
<dbReference type="Proteomes" id="UP000593576">
    <property type="component" value="Unassembled WGS sequence"/>
</dbReference>
<comment type="cofactor">
    <cofactor evidence="1">
        <name>FMN</name>
        <dbReference type="ChEBI" id="CHEBI:58210"/>
    </cofactor>
</comment>
<accession>A0A7J9MVD4</accession>
<sequence length="122" mass="13619">MLCKFSFQTLSSWATSRIEEVASTGPCIRFFQLYVYVDRNVVAQLVRRAERAGFKTDYASFATRIAIQGGVAGIIVPNHGARQLDYVPPTIMALTEVVKFAQGRASVFLDGGIRRRIDVFKL</sequence>
<dbReference type="AlphaFoldDB" id="A0A7J9MVD4"/>
<dbReference type="EMBL" id="JABFAF010000013">
    <property type="protein sequence ID" value="MBA0874817.1"/>
    <property type="molecule type" value="Genomic_DNA"/>
</dbReference>
<dbReference type="GO" id="GO:0003973">
    <property type="term" value="F:(S)-2-hydroxy-acid oxidase activity"/>
    <property type="evidence" value="ECO:0007669"/>
    <property type="project" value="UniProtKB-EC"/>
</dbReference>
<dbReference type="PROSITE" id="PS51349">
    <property type="entry name" value="FMN_HYDROXY_ACID_DH_2"/>
    <property type="match status" value="1"/>
</dbReference>
<protein>
    <recommendedName>
        <fullName evidence="8">FMN hydroxy acid dehydrogenase domain-containing protein</fullName>
    </recommendedName>
</protein>
<keyword evidence="4" id="KW-0285">Flavoprotein</keyword>
<dbReference type="GO" id="GO:0005777">
    <property type="term" value="C:peroxisome"/>
    <property type="evidence" value="ECO:0007669"/>
    <property type="project" value="TreeGrafter"/>
</dbReference>
<evidence type="ECO:0000313" key="10">
    <source>
        <dbReference type="Proteomes" id="UP000593576"/>
    </source>
</evidence>
<gene>
    <name evidence="9" type="ORF">Goshw_022545</name>
</gene>
<dbReference type="Pfam" id="PF01070">
    <property type="entry name" value="FMN_dh"/>
    <property type="match status" value="2"/>
</dbReference>
<keyword evidence="3" id="KW-0323">Glycolate pathway</keyword>
<proteinExistence type="predicted"/>
<evidence type="ECO:0000256" key="6">
    <source>
        <dbReference type="ARBA" id="ARBA00023002"/>
    </source>
</evidence>
<dbReference type="InterPro" id="IPR013785">
    <property type="entry name" value="Aldolase_TIM"/>
</dbReference>
<keyword evidence="10" id="KW-1185">Reference proteome</keyword>
<reference evidence="9 10" key="1">
    <citation type="journal article" date="2019" name="Genome Biol. Evol.">
        <title>Insights into the evolution of the New World diploid cottons (Gossypium, subgenus Houzingenia) based on genome sequencing.</title>
        <authorList>
            <person name="Grover C.E."/>
            <person name="Arick M.A. 2nd"/>
            <person name="Thrash A."/>
            <person name="Conover J.L."/>
            <person name="Sanders W.S."/>
            <person name="Peterson D.G."/>
            <person name="Frelichowski J.E."/>
            <person name="Scheffler J.A."/>
            <person name="Scheffler B.E."/>
            <person name="Wendel J.F."/>
        </authorList>
    </citation>
    <scope>NUCLEOTIDE SEQUENCE [LARGE SCALE GENOMIC DNA]</scope>
    <source>
        <strain evidence="9">1</strain>
        <tissue evidence="9">Leaf</tissue>
    </source>
</reference>
<comment type="pathway">
    <text evidence="2">Photosynthesis; photorespiration; glycine from 2-phosphoglycolate: step 2/3.</text>
</comment>
<name>A0A7J9MVD4_GOSSC</name>
<dbReference type="InterPro" id="IPR000262">
    <property type="entry name" value="FMN-dep_DH"/>
</dbReference>
<keyword evidence="6" id="KW-0560">Oxidoreductase</keyword>
<dbReference type="InterPro" id="IPR037396">
    <property type="entry name" value="FMN_HAD"/>
</dbReference>
<evidence type="ECO:0000256" key="5">
    <source>
        <dbReference type="ARBA" id="ARBA00022643"/>
    </source>
</evidence>
<evidence type="ECO:0000256" key="4">
    <source>
        <dbReference type="ARBA" id="ARBA00022630"/>
    </source>
</evidence>
<evidence type="ECO:0000259" key="8">
    <source>
        <dbReference type="PROSITE" id="PS51349"/>
    </source>
</evidence>